<dbReference type="EMBL" id="JAFBDT010000029">
    <property type="protein sequence ID" value="MBM7562753.1"/>
    <property type="molecule type" value="Genomic_DNA"/>
</dbReference>
<gene>
    <name evidence="2" type="ORF">JOC49_002314</name>
</gene>
<keyword evidence="3" id="KW-1185">Reference proteome</keyword>
<comment type="caution">
    <text evidence="2">The sequence shown here is derived from an EMBL/GenBank/DDBJ whole genome shotgun (WGS) entry which is preliminary data.</text>
</comment>
<dbReference type="Proteomes" id="UP000767854">
    <property type="component" value="Unassembled WGS sequence"/>
</dbReference>
<protein>
    <recommendedName>
        <fullName evidence="4">AlgX/AlgJ SGNH hydrolase-like domain-containing protein</fullName>
    </recommendedName>
</protein>
<evidence type="ECO:0000256" key="1">
    <source>
        <dbReference type="SAM" id="Phobius"/>
    </source>
</evidence>
<proteinExistence type="predicted"/>
<keyword evidence="1" id="KW-0472">Membrane</keyword>
<feature type="transmembrane region" description="Helical" evidence="1">
    <location>
        <begin position="7"/>
        <end position="29"/>
    </location>
</feature>
<dbReference type="RefSeq" id="WP_204665180.1">
    <property type="nucleotide sequence ID" value="NZ_JAFBDT010000029.1"/>
</dbReference>
<sequence length="399" mass="45971">MKEQNKIVHVLVILIFMLFMTIGGLVTVIKPKETYSYFENRSLQQRPVLEKNGFLEGQYFQDLESYLADHTALRTTLLKIETLVDLHLLKRPVVNDVVVRDDVLLPKLRHTFFDADSLEKEVIEFTGRLAEFDAVVRAYGGTFYYVGVPCQYAYFEDRYPWYLENRADYTATVLSAFTREMVSQGVNFIDMGHIMESMGKPQYFGSLVDNHYGLEGAFSTYKEIVMRINEQTQHELVFPSDEDIVFVDLPNTYIGSRERKLLNLYGFDEPLKVASFKDPIAFTRMDNGLETSPAVYYMPSSEFEPVLYGLYMGGDIAETVIKTNRPELPSVLIYGDSFTNAVEVLAYYSFDEMRTIDLRHYNEMTLAAYVKLYKPDIVIGIRDYEAIILKEGNGNILEN</sequence>
<keyword evidence="1" id="KW-1133">Transmembrane helix</keyword>
<reference evidence="2 3" key="1">
    <citation type="submission" date="2021-01" db="EMBL/GenBank/DDBJ databases">
        <title>Genomic Encyclopedia of Type Strains, Phase IV (KMG-IV): sequencing the most valuable type-strain genomes for metagenomic binning, comparative biology and taxonomic classification.</title>
        <authorList>
            <person name="Goeker M."/>
        </authorList>
    </citation>
    <scope>NUCLEOTIDE SEQUENCE [LARGE SCALE GENOMIC DNA]</scope>
    <source>
        <strain evidence="2 3">DSM 24436</strain>
    </source>
</reference>
<accession>A0ABS2MTI6</accession>
<keyword evidence="1" id="KW-0812">Transmembrane</keyword>
<organism evidence="2 3">
    <name type="scientific">Fusibacter tunisiensis</name>
    <dbReference type="NCBI Taxonomy" id="1008308"/>
    <lineage>
        <taxon>Bacteria</taxon>
        <taxon>Bacillati</taxon>
        <taxon>Bacillota</taxon>
        <taxon>Clostridia</taxon>
        <taxon>Eubacteriales</taxon>
        <taxon>Eubacteriales Family XII. Incertae Sedis</taxon>
        <taxon>Fusibacter</taxon>
    </lineage>
</organism>
<evidence type="ECO:0000313" key="2">
    <source>
        <dbReference type="EMBL" id="MBM7562753.1"/>
    </source>
</evidence>
<evidence type="ECO:0008006" key="4">
    <source>
        <dbReference type="Google" id="ProtNLM"/>
    </source>
</evidence>
<name>A0ABS2MTI6_9FIRM</name>
<evidence type="ECO:0000313" key="3">
    <source>
        <dbReference type="Proteomes" id="UP000767854"/>
    </source>
</evidence>